<dbReference type="InterPro" id="IPR013520">
    <property type="entry name" value="Ribonucl_H"/>
</dbReference>
<dbReference type="PANTHER" id="PTHR30231">
    <property type="entry name" value="DNA POLYMERASE III SUBUNIT EPSILON"/>
    <property type="match status" value="1"/>
</dbReference>
<dbReference type="FunFam" id="3.30.420.10:FF:000045">
    <property type="entry name" value="3'-5' exonuclease DinG"/>
    <property type="match status" value="1"/>
</dbReference>
<evidence type="ECO:0000259" key="3">
    <source>
        <dbReference type="SMART" id="SM00479"/>
    </source>
</evidence>
<name>A0A1I2IJL2_9BACT</name>
<dbReference type="GO" id="GO:0003887">
    <property type="term" value="F:DNA-directed DNA polymerase activity"/>
    <property type="evidence" value="ECO:0007669"/>
    <property type="project" value="InterPro"/>
</dbReference>
<dbReference type="GO" id="GO:0003677">
    <property type="term" value="F:DNA binding"/>
    <property type="evidence" value="ECO:0007669"/>
    <property type="project" value="InterPro"/>
</dbReference>
<dbReference type="InterPro" id="IPR006054">
    <property type="entry name" value="DnaQ"/>
</dbReference>
<proteinExistence type="predicted"/>
<dbReference type="GO" id="GO:0045004">
    <property type="term" value="P:DNA replication proofreading"/>
    <property type="evidence" value="ECO:0007669"/>
    <property type="project" value="TreeGrafter"/>
</dbReference>
<dbReference type="Pfam" id="PF00929">
    <property type="entry name" value="RNase_T"/>
    <property type="match status" value="1"/>
</dbReference>
<evidence type="ECO:0000256" key="2">
    <source>
        <dbReference type="ARBA" id="ARBA00026073"/>
    </source>
</evidence>
<evidence type="ECO:0000313" key="4">
    <source>
        <dbReference type="EMBL" id="SFF42562.1"/>
    </source>
</evidence>
<evidence type="ECO:0000313" key="5">
    <source>
        <dbReference type="Proteomes" id="UP000198964"/>
    </source>
</evidence>
<reference evidence="4 5" key="1">
    <citation type="submission" date="2016-10" db="EMBL/GenBank/DDBJ databases">
        <authorList>
            <person name="de Groot N.N."/>
        </authorList>
    </citation>
    <scope>NUCLEOTIDE SEQUENCE [LARGE SCALE GENOMIC DNA]</scope>
    <source>
        <strain evidence="4 5">CGMCC 1.9156</strain>
    </source>
</reference>
<comment type="subunit">
    <text evidence="2">DNA polymerase III contains a core (composed of alpha, epsilon and theta chains) that associates with a tau subunit. This core dimerizes to form the POLIII' complex. PolIII' associates with the gamma complex (composed of gamma, delta, delta', psi and chi chains) and with the beta chain to form the complete DNA polymerase III complex.</text>
</comment>
<feature type="domain" description="Exonuclease" evidence="3">
    <location>
        <begin position="1"/>
        <end position="166"/>
    </location>
</feature>
<dbReference type="GO" id="GO:0005829">
    <property type="term" value="C:cytosol"/>
    <property type="evidence" value="ECO:0007669"/>
    <property type="project" value="TreeGrafter"/>
</dbReference>
<dbReference type="InterPro" id="IPR012337">
    <property type="entry name" value="RNaseH-like_sf"/>
</dbReference>
<dbReference type="RefSeq" id="WP_093920223.1">
    <property type="nucleotide sequence ID" value="NZ_FONW01000006.1"/>
</dbReference>
<dbReference type="GO" id="GO:0008408">
    <property type="term" value="F:3'-5' exonuclease activity"/>
    <property type="evidence" value="ECO:0007669"/>
    <property type="project" value="TreeGrafter"/>
</dbReference>
<keyword evidence="5" id="KW-1185">Reference proteome</keyword>
<dbReference type="PANTHER" id="PTHR30231:SF41">
    <property type="entry name" value="DNA POLYMERASE III SUBUNIT EPSILON"/>
    <property type="match status" value="1"/>
</dbReference>
<dbReference type="CDD" id="cd06127">
    <property type="entry name" value="DEDDh"/>
    <property type="match status" value="1"/>
</dbReference>
<sequence length="179" mass="20337">MFSIIDIETTGQRAEAGKITEIAIFVHNGIEIIKSFQTLINPETSIPYFITKLTGIDDSMVTNAPKFYEVARQIVELTEGTTFVAHNVSFDYRFIQQEFLRLGYEYERKTMCTVKLSRKYLPGHSSYSLGNLCQDLNIHIDGRHRAGGDALATVKLFEMILQKHATPKMNGKTIQPKLF</sequence>
<evidence type="ECO:0000256" key="1">
    <source>
        <dbReference type="ARBA" id="ARBA00025483"/>
    </source>
</evidence>
<dbReference type="STRING" id="655355.SAMN05216283_10690"/>
<accession>A0A1I2IJL2</accession>
<comment type="function">
    <text evidence="1">DNA polymerase III is a complex, multichain enzyme responsible for most of the replicative synthesis in bacteria. The epsilon subunit contain the editing function and is a proofreading 3'-5' exonuclease.</text>
</comment>
<gene>
    <name evidence="4" type="ORF">SAMN05216283_10690</name>
</gene>
<dbReference type="NCBIfam" id="TIGR00573">
    <property type="entry name" value="dnaq"/>
    <property type="match status" value="1"/>
</dbReference>
<dbReference type="Proteomes" id="UP000198964">
    <property type="component" value="Unassembled WGS sequence"/>
</dbReference>
<dbReference type="InterPro" id="IPR036397">
    <property type="entry name" value="RNaseH_sf"/>
</dbReference>
<dbReference type="EMBL" id="FONW01000006">
    <property type="protein sequence ID" value="SFF42562.1"/>
    <property type="molecule type" value="Genomic_DNA"/>
</dbReference>
<dbReference type="SMART" id="SM00479">
    <property type="entry name" value="EXOIII"/>
    <property type="match status" value="1"/>
</dbReference>
<dbReference type="AlphaFoldDB" id="A0A1I2IJL2"/>
<dbReference type="Gene3D" id="3.30.420.10">
    <property type="entry name" value="Ribonuclease H-like superfamily/Ribonuclease H"/>
    <property type="match status" value="1"/>
</dbReference>
<dbReference type="SUPFAM" id="SSF53098">
    <property type="entry name" value="Ribonuclease H-like"/>
    <property type="match status" value="1"/>
</dbReference>
<protein>
    <submittedName>
        <fullName evidence="4">DNA polymerase-3 subunit epsilon</fullName>
    </submittedName>
</protein>
<organism evidence="4 5">
    <name type="scientific">Sunxiuqinia elliptica</name>
    <dbReference type="NCBI Taxonomy" id="655355"/>
    <lineage>
        <taxon>Bacteria</taxon>
        <taxon>Pseudomonadati</taxon>
        <taxon>Bacteroidota</taxon>
        <taxon>Bacteroidia</taxon>
        <taxon>Marinilabiliales</taxon>
        <taxon>Prolixibacteraceae</taxon>
        <taxon>Sunxiuqinia</taxon>
    </lineage>
</organism>